<feature type="region of interest" description="Disordered" evidence="1">
    <location>
        <begin position="161"/>
        <end position="185"/>
    </location>
</feature>
<feature type="signal peptide" evidence="2">
    <location>
        <begin position="1"/>
        <end position="21"/>
    </location>
</feature>
<name>A0ABX8TEG8_9CAUL</name>
<reference evidence="3 4" key="1">
    <citation type="submission" date="2021-07" db="EMBL/GenBank/DDBJ databases">
        <title>Isolation and characterization of bacteria from a gold mining with a capacity of golden bioaccumulation.</title>
        <authorList>
            <person name="Yang X.J."/>
        </authorList>
    </citation>
    <scope>NUCLEOTIDE SEQUENCE [LARGE SCALE GENOMIC DNA]</scope>
    <source>
        <strain evidence="3 4">Au29</strain>
    </source>
</reference>
<keyword evidence="4" id="KW-1185">Reference proteome</keyword>
<evidence type="ECO:0000313" key="3">
    <source>
        <dbReference type="EMBL" id="QYC09601.1"/>
    </source>
</evidence>
<proteinExistence type="predicted"/>
<protein>
    <recommendedName>
        <fullName evidence="5">Mucin</fullName>
    </recommendedName>
</protein>
<dbReference type="Proteomes" id="UP000824334">
    <property type="component" value="Chromosome"/>
</dbReference>
<sequence length="185" mass="19456">MIRMLSLTAALTLLPLSSALAQEATPAPGSAEARLQAASSAFEQRMERFGQRAEALSLDNSLPELEKSARMAALWAEYSPDVTAFTAEATRQASQIAAEALKDIDVNALVAEALNDPDVQEAMQSGAAAGTGIARNSAWTNPSPEQIETYGLIAQYALDQAQDAVGPSDQADDRAAKARPAVQNP</sequence>
<evidence type="ECO:0000256" key="2">
    <source>
        <dbReference type="SAM" id="SignalP"/>
    </source>
</evidence>
<evidence type="ECO:0008006" key="5">
    <source>
        <dbReference type="Google" id="ProtNLM"/>
    </source>
</evidence>
<dbReference type="GeneID" id="94376304"/>
<evidence type="ECO:0000313" key="4">
    <source>
        <dbReference type="Proteomes" id="UP000824334"/>
    </source>
</evidence>
<evidence type="ECO:0000256" key="1">
    <source>
        <dbReference type="SAM" id="MobiDB-lite"/>
    </source>
</evidence>
<accession>A0ABX8TEG8</accession>
<organism evidence="3 4">
    <name type="scientific">Brevundimonas nasdae</name>
    <dbReference type="NCBI Taxonomy" id="172043"/>
    <lineage>
        <taxon>Bacteria</taxon>
        <taxon>Pseudomonadati</taxon>
        <taxon>Pseudomonadota</taxon>
        <taxon>Alphaproteobacteria</taxon>
        <taxon>Caulobacterales</taxon>
        <taxon>Caulobacteraceae</taxon>
        <taxon>Brevundimonas</taxon>
    </lineage>
</organism>
<keyword evidence="2" id="KW-0732">Signal</keyword>
<gene>
    <name evidence="3" type="ORF">KWG56_13540</name>
</gene>
<dbReference type="EMBL" id="CP080034">
    <property type="protein sequence ID" value="QYC09601.1"/>
    <property type="molecule type" value="Genomic_DNA"/>
</dbReference>
<dbReference type="RefSeq" id="WP_219355159.1">
    <property type="nucleotide sequence ID" value="NZ_CP080034.1"/>
</dbReference>
<feature type="chain" id="PRO_5046248532" description="Mucin" evidence="2">
    <location>
        <begin position="22"/>
        <end position="185"/>
    </location>
</feature>